<dbReference type="PANTHER" id="PTHR11552:SF147">
    <property type="entry name" value="CHOLINE DEHYDROGENASE, MITOCHONDRIAL"/>
    <property type="match status" value="1"/>
</dbReference>
<evidence type="ECO:0000256" key="1">
    <source>
        <dbReference type="ARBA" id="ARBA00001974"/>
    </source>
</evidence>
<evidence type="ECO:0000256" key="6">
    <source>
        <dbReference type="RuleBase" id="RU003968"/>
    </source>
</evidence>
<proteinExistence type="inferred from homology"/>
<dbReference type="Gene3D" id="3.50.50.60">
    <property type="entry name" value="FAD/NAD(P)-binding domain"/>
    <property type="match status" value="1"/>
</dbReference>
<comment type="similarity">
    <text evidence="2 6">Belongs to the GMC oxidoreductase family.</text>
</comment>
<dbReference type="Pfam" id="PF00732">
    <property type="entry name" value="GMC_oxred_N"/>
    <property type="match status" value="1"/>
</dbReference>
<dbReference type="GO" id="GO:0016614">
    <property type="term" value="F:oxidoreductase activity, acting on CH-OH group of donors"/>
    <property type="evidence" value="ECO:0007669"/>
    <property type="project" value="InterPro"/>
</dbReference>
<protein>
    <submittedName>
        <fullName evidence="8">Choline dehydrogenase-like flavoprotein</fullName>
    </submittedName>
</protein>
<dbReference type="GO" id="GO:0050660">
    <property type="term" value="F:flavin adenine dinucleotide binding"/>
    <property type="evidence" value="ECO:0007669"/>
    <property type="project" value="InterPro"/>
</dbReference>
<keyword evidence="4 5" id="KW-0274">FAD</keyword>
<dbReference type="PIRSF" id="PIRSF000137">
    <property type="entry name" value="Alcohol_oxidase"/>
    <property type="match status" value="1"/>
</dbReference>
<dbReference type="AlphaFoldDB" id="A0A7W7RGV5"/>
<keyword evidence="9" id="KW-1185">Reference proteome</keyword>
<sequence>MSARSDDDTVDHIIVGAGSAGCALAHRLVRDSGLSVLLVEAGPAHSHRLLRVPKGFARTVDDPRFSRHYPTAPSDGRASGEPWIRGRGVGGSSLINGMIYNRGSAADHDAVAAAGNPGWGWTEMLSAFRALEDHGLGASPLRGTGGPLPVEVPEPRDELSAAILRAGAARGLEPRTDLNASDEQRIGPIPSTIRGGARISAAEAFLRPLRGHNRLRVLDRAQVGTLLFDGRRVRGVRLRRDGAVRDHFCRGEVVLCAGAVEDPLLLERSGIGDAAVLGRAGLPVRVDSPHVGERVLEHRGVSVRARLRRGLGRNRALGTGLGLAGSALAYLARRGPLATGPYDLACFLRSTARAARPDAMGLLTGLSVLPEAERLAPAPYAGLTFTGYALRPTTASSVHAGGPDPADPPVITPRFLESEEERRVTAAVLEAGRALLASEPLRTLVEAEEAPGPEVQDAEGAYRYAMSTGGGLYHAVGSCAMGAADTDAVDSALRVRGIEGLRVADASVFPMMPSGNTAAPVMAAAWHAAGLMLRDQ</sequence>
<evidence type="ECO:0000259" key="7">
    <source>
        <dbReference type="PROSITE" id="PS00623"/>
    </source>
</evidence>
<dbReference type="SUPFAM" id="SSF51905">
    <property type="entry name" value="FAD/NAD(P)-binding domain"/>
    <property type="match status" value="1"/>
</dbReference>
<comment type="caution">
    <text evidence="8">The sequence shown here is derived from an EMBL/GenBank/DDBJ whole genome shotgun (WGS) entry which is preliminary data.</text>
</comment>
<evidence type="ECO:0000313" key="8">
    <source>
        <dbReference type="EMBL" id="MBB4931196.1"/>
    </source>
</evidence>
<organism evidence="8 9">
    <name type="scientific">Lipingzhangella halophila</name>
    <dbReference type="NCBI Taxonomy" id="1783352"/>
    <lineage>
        <taxon>Bacteria</taxon>
        <taxon>Bacillati</taxon>
        <taxon>Actinomycetota</taxon>
        <taxon>Actinomycetes</taxon>
        <taxon>Streptosporangiales</taxon>
        <taxon>Nocardiopsidaceae</taxon>
        <taxon>Lipingzhangella</taxon>
    </lineage>
</organism>
<gene>
    <name evidence="8" type="ORF">F4561_002016</name>
</gene>
<evidence type="ECO:0000256" key="2">
    <source>
        <dbReference type="ARBA" id="ARBA00010790"/>
    </source>
</evidence>
<evidence type="ECO:0000313" key="9">
    <source>
        <dbReference type="Proteomes" id="UP000523007"/>
    </source>
</evidence>
<dbReference type="InterPro" id="IPR000172">
    <property type="entry name" value="GMC_OxRdtase_N"/>
</dbReference>
<dbReference type="InterPro" id="IPR036188">
    <property type="entry name" value="FAD/NAD-bd_sf"/>
</dbReference>
<dbReference type="InterPro" id="IPR007867">
    <property type="entry name" value="GMC_OxRtase_C"/>
</dbReference>
<evidence type="ECO:0000256" key="3">
    <source>
        <dbReference type="ARBA" id="ARBA00022630"/>
    </source>
</evidence>
<evidence type="ECO:0000256" key="4">
    <source>
        <dbReference type="ARBA" id="ARBA00022827"/>
    </source>
</evidence>
<accession>A0A7W7RGV5</accession>
<dbReference type="SUPFAM" id="SSF54373">
    <property type="entry name" value="FAD-linked reductases, C-terminal domain"/>
    <property type="match status" value="1"/>
</dbReference>
<dbReference type="RefSeq" id="WP_184577034.1">
    <property type="nucleotide sequence ID" value="NZ_JACHJT010000001.1"/>
</dbReference>
<reference evidence="8 9" key="1">
    <citation type="submission" date="2020-08" db="EMBL/GenBank/DDBJ databases">
        <title>Sequencing the genomes of 1000 actinobacteria strains.</title>
        <authorList>
            <person name="Klenk H.-P."/>
        </authorList>
    </citation>
    <scope>NUCLEOTIDE SEQUENCE [LARGE SCALE GENOMIC DNA]</scope>
    <source>
        <strain evidence="8 9">DSM 102030</strain>
    </source>
</reference>
<dbReference type="Pfam" id="PF05199">
    <property type="entry name" value="GMC_oxred_C"/>
    <property type="match status" value="1"/>
</dbReference>
<comment type="cofactor">
    <cofactor evidence="1 5">
        <name>FAD</name>
        <dbReference type="ChEBI" id="CHEBI:57692"/>
    </cofactor>
</comment>
<feature type="binding site" evidence="5">
    <location>
        <position position="223"/>
    </location>
    <ligand>
        <name>FAD</name>
        <dbReference type="ChEBI" id="CHEBI:57692"/>
    </ligand>
</feature>
<dbReference type="PANTHER" id="PTHR11552">
    <property type="entry name" value="GLUCOSE-METHANOL-CHOLINE GMC OXIDOREDUCTASE"/>
    <property type="match status" value="1"/>
</dbReference>
<dbReference type="EMBL" id="JACHJT010000001">
    <property type="protein sequence ID" value="MBB4931196.1"/>
    <property type="molecule type" value="Genomic_DNA"/>
</dbReference>
<dbReference type="Gene3D" id="3.30.560.10">
    <property type="entry name" value="Glucose Oxidase, domain 3"/>
    <property type="match status" value="1"/>
</dbReference>
<name>A0A7W7RGV5_9ACTN</name>
<dbReference type="Proteomes" id="UP000523007">
    <property type="component" value="Unassembled WGS sequence"/>
</dbReference>
<keyword evidence="3 6" id="KW-0285">Flavoprotein</keyword>
<evidence type="ECO:0000256" key="5">
    <source>
        <dbReference type="PIRSR" id="PIRSR000137-2"/>
    </source>
</evidence>
<dbReference type="PROSITE" id="PS51257">
    <property type="entry name" value="PROKAR_LIPOPROTEIN"/>
    <property type="match status" value="1"/>
</dbReference>
<dbReference type="PROSITE" id="PS00623">
    <property type="entry name" value="GMC_OXRED_1"/>
    <property type="match status" value="1"/>
</dbReference>
<dbReference type="InterPro" id="IPR012132">
    <property type="entry name" value="GMC_OxRdtase"/>
</dbReference>
<feature type="domain" description="Glucose-methanol-choline oxidoreductase N-terminal" evidence="7">
    <location>
        <begin position="86"/>
        <end position="109"/>
    </location>
</feature>